<organism evidence="2 3">
    <name type="scientific">Leptidea sinapis</name>
    <dbReference type="NCBI Taxonomy" id="189913"/>
    <lineage>
        <taxon>Eukaryota</taxon>
        <taxon>Metazoa</taxon>
        <taxon>Ecdysozoa</taxon>
        <taxon>Arthropoda</taxon>
        <taxon>Hexapoda</taxon>
        <taxon>Insecta</taxon>
        <taxon>Pterygota</taxon>
        <taxon>Neoptera</taxon>
        <taxon>Endopterygota</taxon>
        <taxon>Lepidoptera</taxon>
        <taxon>Glossata</taxon>
        <taxon>Ditrysia</taxon>
        <taxon>Papilionoidea</taxon>
        <taxon>Pieridae</taxon>
        <taxon>Dismorphiinae</taxon>
        <taxon>Leptidea</taxon>
    </lineage>
</organism>
<dbReference type="Gene3D" id="2.70.98.30">
    <property type="entry name" value="Golgi alpha-mannosidase II, domain 4"/>
    <property type="match status" value="1"/>
</dbReference>
<dbReference type="GO" id="GO:0005764">
    <property type="term" value="C:lysosome"/>
    <property type="evidence" value="ECO:0007669"/>
    <property type="project" value="TreeGrafter"/>
</dbReference>
<dbReference type="InterPro" id="IPR011682">
    <property type="entry name" value="Glyco_hydro_38_C"/>
</dbReference>
<dbReference type="PANTHER" id="PTHR11607:SF3">
    <property type="entry name" value="LYSOSOMAL ALPHA-MANNOSIDASE"/>
    <property type="match status" value="1"/>
</dbReference>
<dbReference type="PANTHER" id="PTHR11607">
    <property type="entry name" value="ALPHA-MANNOSIDASE"/>
    <property type="match status" value="1"/>
</dbReference>
<dbReference type="Proteomes" id="UP000324832">
    <property type="component" value="Unassembled WGS sequence"/>
</dbReference>
<dbReference type="EMBL" id="FZQP02000482">
    <property type="protein sequence ID" value="VVC89214.1"/>
    <property type="molecule type" value="Genomic_DNA"/>
</dbReference>
<dbReference type="GO" id="GO:0004559">
    <property type="term" value="F:alpha-mannosidase activity"/>
    <property type="evidence" value="ECO:0007669"/>
    <property type="project" value="InterPro"/>
</dbReference>
<dbReference type="Gene3D" id="2.60.40.1360">
    <property type="match status" value="1"/>
</dbReference>
<name>A0A5E4PVA8_9NEOP</name>
<proteinExistence type="predicted"/>
<dbReference type="InterPro" id="IPR050843">
    <property type="entry name" value="Glycosyl_Hydrlase_38"/>
</dbReference>
<dbReference type="GO" id="GO:0030246">
    <property type="term" value="F:carbohydrate binding"/>
    <property type="evidence" value="ECO:0007669"/>
    <property type="project" value="InterPro"/>
</dbReference>
<protein>
    <recommendedName>
        <fullName evidence="1">Glycosyl hydrolase family 38 C-terminal domain-containing protein</fullName>
    </recommendedName>
</protein>
<dbReference type="Pfam" id="PF07748">
    <property type="entry name" value="Glyco_hydro_38C"/>
    <property type="match status" value="1"/>
</dbReference>
<accession>A0A5E4PVA8</accession>
<dbReference type="GO" id="GO:0006013">
    <property type="term" value="P:mannose metabolic process"/>
    <property type="evidence" value="ECO:0007669"/>
    <property type="project" value="InterPro"/>
</dbReference>
<dbReference type="AlphaFoldDB" id="A0A5E4PVA8"/>
<evidence type="ECO:0000313" key="2">
    <source>
        <dbReference type="EMBL" id="VVC89214.1"/>
    </source>
</evidence>
<sequence length="424" mass="49680">MDLKYNGKEEYLKIYIDSYRKISTIQLMNSINSSLDIQFYYYISDDPKKEESEKISPGPSVFRPSNVKPEPIIDYIDTTVYKSDISQEIHSKYSNYASFVVRLYEESPLVEVDWVVGPVPIDDGLGKDVFLRYSTDLDNFGTFYTDANGRQTIKRIRHMRATYQPYNLDPVAGNYYPVNSKIYIEDTKRNLRLSIFNDRSQGGSSLIDGAIDFLVHRRILTDDTGAQTFLNDTIENQGVVIRGKHYLYFTKANYRPNKVYEKRLAKEIELSPKVFVSVYDDWENTTNEFTALRNKLPIGVHLLSLEEWNDHTLLLRLENYLEKSDIVKSGNKIVKIKDLFVNIKINIVKETTLAAHMWFKDWVPLHWQMNESFYKSFNDYYGLGNMELCKNEIIRPFEEVDLDEGISLTPQQIRTFVVWFEYLK</sequence>
<dbReference type="SUPFAM" id="SSF74650">
    <property type="entry name" value="Galactose mutarotase-like"/>
    <property type="match status" value="1"/>
</dbReference>
<gene>
    <name evidence="2" type="ORF">LSINAPIS_LOCUS2396</name>
</gene>
<feature type="domain" description="Glycosyl hydrolase family 38 C-terminal" evidence="1">
    <location>
        <begin position="78"/>
        <end position="223"/>
    </location>
</feature>
<keyword evidence="3" id="KW-1185">Reference proteome</keyword>
<evidence type="ECO:0000259" key="1">
    <source>
        <dbReference type="Pfam" id="PF07748"/>
    </source>
</evidence>
<dbReference type="InterPro" id="IPR011013">
    <property type="entry name" value="Gal_mutarotase_sf_dom"/>
</dbReference>
<evidence type="ECO:0000313" key="3">
    <source>
        <dbReference type="Proteomes" id="UP000324832"/>
    </source>
</evidence>
<reference evidence="2 3" key="1">
    <citation type="submission" date="2017-07" db="EMBL/GenBank/DDBJ databases">
        <authorList>
            <person name="Talla V."/>
            <person name="Backstrom N."/>
        </authorList>
    </citation>
    <scope>NUCLEOTIDE SEQUENCE [LARGE SCALE GENOMIC DNA]</scope>
</reference>